<gene>
    <name evidence="6" type="ORF">JXQ802_LOCUS23258</name>
    <name evidence="5" type="ORF">PYM288_LOCUS11478</name>
</gene>
<organism evidence="5 7">
    <name type="scientific">Rotaria sordida</name>
    <dbReference type="NCBI Taxonomy" id="392033"/>
    <lineage>
        <taxon>Eukaryota</taxon>
        <taxon>Metazoa</taxon>
        <taxon>Spiralia</taxon>
        <taxon>Gnathifera</taxon>
        <taxon>Rotifera</taxon>
        <taxon>Eurotatoria</taxon>
        <taxon>Bdelloidea</taxon>
        <taxon>Philodinida</taxon>
        <taxon>Philodinidae</taxon>
        <taxon>Rotaria</taxon>
    </lineage>
</organism>
<keyword evidence="2" id="KW-0677">Repeat</keyword>
<name>A0A814CDW8_9BILA</name>
<protein>
    <recommendedName>
        <fullName evidence="4">EF-hand domain-containing protein</fullName>
    </recommendedName>
</protein>
<evidence type="ECO:0000313" key="7">
    <source>
        <dbReference type="Proteomes" id="UP000663854"/>
    </source>
</evidence>
<dbReference type="InterPro" id="IPR028846">
    <property type="entry name" value="Recoverin"/>
</dbReference>
<dbReference type="Gene3D" id="1.10.238.10">
    <property type="entry name" value="EF-hand"/>
    <property type="match status" value="1"/>
</dbReference>
<reference evidence="5" key="1">
    <citation type="submission" date="2021-02" db="EMBL/GenBank/DDBJ databases">
        <authorList>
            <person name="Nowell W R."/>
        </authorList>
    </citation>
    <scope>NUCLEOTIDE SEQUENCE</scope>
</reference>
<dbReference type="PANTHER" id="PTHR23055">
    <property type="entry name" value="CALCIUM BINDING PROTEINS"/>
    <property type="match status" value="1"/>
</dbReference>
<keyword evidence="3" id="KW-0106">Calcium</keyword>
<evidence type="ECO:0000256" key="1">
    <source>
        <dbReference type="ARBA" id="ARBA00022723"/>
    </source>
</evidence>
<feature type="domain" description="EF-hand" evidence="4">
    <location>
        <begin position="65"/>
        <end position="100"/>
    </location>
</feature>
<evidence type="ECO:0000313" key="8">
    <source>
        <dbReference type="Proteomes" id="UP000663870"/>
    </source>
</evidence>
<dbReference type="GO" id="GO:0005509">
    <property type="term" value="F:calcium ion binding"/>
    <property type="evidence" value="ECO:0007669"/>
    <property type="project" value="InterPro"/>
</dbReference>
<dbReference type="AlphaFoldDB" id="A0A814CDW8"/>
<keyword evidence="8" id="KW-1185">Reference proteome</keyword>
<dbReference type="Proteomes" id="UP000663870">
    <property type="component" value="Unassembled WGS sequence"/>
</dbReference>
<comment type="caution">
    <text evidence="5">The sequence shown here is derived from an EMBL/GenBank/DDBJ whole genome shotgun (WGS) entry which is preliminary data.</text>
</comment>
<dbReference type="Proteomes" id="UP000663854">
    <property type="component" value="Unassembled WGS sequence"/>
</dbReference>
<proteinExistence type="predicted"/>
<evidence type="ECO:0000313" key="5">
    <source>
        <dbReference type="EMBL" id="CAF0938909.1"/>
    </source>
</evidence>
<dbReference type="PROSITE" id="PS50222">
    <property type="entry name" value="EF_HAND_2"/>
    <property type="match status" value="2"/>
</dbReference>
<dbReference type="PANTHER" id="PTHR23055:SF69">
    <property type="entry name" value="NEURONAL CALCIUM SENSOR 2"/>
    <property type="match status" value="1"/>
</dbReference>
<feature type="domain" description="EF-hand" evidence="4">
    <location>
        <begin position="148"/>
        <end position="183"/>
    </location>
</feature>
<dbReference type="InterPro" id="IPR011992">
    <property type="entry name" value="EF-hand-dom_pair"/>
</dbReference>
<evidence type="ECO:0000256" key="2">
    <source>
        <dbReference type="ARBA" id="ARBA00022737"/>
    </source>
</evidence>
<dbReference type="SMART" id="SM00054">
    <property type="entry name" value="EFh"/>
    <property type="match status" value="3"/>
</dbReference>
<dbReference type="EMBL" id="CAJNOL010000726">
    <property type="protein sequence ID" value="CAF1179430.1"/>
    <property type="molecule type" value="Genomic_DNA"/>
</dbReference>
<sequence>MSKNKKDRVSMDITPKEIAALIKASRITEQEIQHWHEDFLNHCPSGRLDKQAFIEYYKKLYPREETNKSIEHIFHMIDVNNDGTVDFHELLIVIVLIDHLNDLESRLSFVFDIWDDSEDEHINQKELENMISAMYDRAGITDRKGDQHPKKRAKEIIAKLDISGDKKLSKEEFIIGCKNDPVIRNLFAPDT</sequence>
<dbReference type="Pfam" id="PF13202">
    <property type="entry name" value="EF-hand_5"/>
    <property type="match status" value="1"/>
</dbReference>
<dbReference type="PROSITE" id="PS00018">
    <property type="entry name" value="EF_HAND_1"/>
    <property type="match status" value="2"/>
</dbReference>
<evidence type="ECO:0000313" key="6">
    <source>
        <dbReference type="EMBL" id="CAF1179430.1"/>
    </source>
</evidence>
<dbReference type="InterPro" id="IPR018247">
    <property type="entry name" value="EF_Hand_1_Ca_BS"/>
</dbReference>
<dbReference type="SUPFAM" id="SSF47473">
    <property type="entry name" value="EF-hand"/>
    <property type="match status" value="1"/>
</dbReference>
<dbReference type="EMBL" id="CAJNOH010000194">
    <property type="protein sequence ID" value="CAF0938909.1"/>
    <property type="molecule type" value="Genomic_DNA"/>
</dbReference>
<keyword evidence="1" id="KW-0479">Metal-binding</keyword>
<accession>A0A814CDW8</accession>
<evidence type="ECO:0000259" key="4">
    <source>
        <dbReference type="PROSITE" id="PS50222"/>
    </source>
</evidence>
<dbReference type="InterPro" id="IPR002048">
    <property type="entry name" value="EF_hand_dom"/>
</dbReference>
<evidence type="ECO:0000256" key="3">
    <source>
        <dbReference type="ARBA" id="ARBA00022837"/>
    </source>
</evidence>
<dbReference type="PRINTS" id="PR00450">
    <property type="entry name" value="RECOVERIN"/>
</dbReference>